<sequence>MQITVLWTFLSFISLALADVSISNPSTGQTFDGSDGTATVSVKWIDDGNDQVPLKDVEKYSIVLCTGPNNNIKPVKSYTTSLSGSETGYELSIKASDVPNGEYFVQVFAKVKNGYTIHYTNRFKLTGMSGSAGSFTFPGSLFSVTGDKPTPQIDVSSSSQTINSASFTVPYTLQTGTWRFAPMQLQPGTTVTHTAYSTRHPSSAYTPFTSISPSPNVYSTITPGWSYSVVSKINSAPVAPYPTYYYPASSRVSQASLSSARRRRWLD</sequence>
<dbReference type="InterPro" id="IPR008659">
    <property type="entry name" value="Kre9/Knh1_C"/>
</dbReference>
<comment type="caution">
    <text evidence="7">The sequence shown here is derived from an EMBL/GenBank/DDBJ whole genome shotgun (WGS) entry which is preliminary data.</text>
</comment>
<evidence type="ECO:0000313" key="8">
    <source>
        <dbReference type="Proteomes" id="UP000195602"/>
    </source>
</evidence>
<dbReference type="Pfam" id="PF10342">
    <property type="entry name" value="Kre9_KNH"/>
    <property type="match status" value="1"/>
</dbReference>
<evidence type="ECO:0000259" key="5">
    <source>
        <dbReference type="Pfam" id="PF05390"/>
    </source>
</evidence>
<feature type="chain" id="PRO_5041642692" evidence="4">
    <location>
        <begin position="19"/>
        <end position="267"/>
    </location>
</feature>
<dbReference type="EMBL" id="LYUB02000013">
    <property type="protein sequence ID" value="OVF07340.1"/>
    <property type="molecule type" value="Genomic_DNA"/>
</dbReference>
<evidence type="ECO:0000259" key="6">
    <source>
        <dbReference type="Pfam" id="PF10342"/>
    </source>
</evidence>
<accession>A0AA91T0T3</accession>
<evidence type="ECO:0000313" key="7">
    <source>
        <dbReference type="EMBL" id="OVF07340.1"/>
    </source>
</evidence>
<dbReference type="GO" id="GO:0031505">
    <property type="term" value="P:fungal-type cell wall organization"/>
    <property type="evidence" value="ECO:0007669"/>
    <property type="project" value="TreeGrafter"/>
</dbReference>
<gene>
    <name evidence="7" type="ORF">A9F13_13g00363</name>
</gene>
<dbReference type="PANTHER" id="PTHR28154:SF1">
    <property type="entry name" value="CELL WALL SYNTHESIS PROTEIN KNH1-RELATED"/>
    <property type="match status" value="1"/>
</dbReference>
<dbReference type="GO" id="GO:0005576">
    <property type="term" value="C:extracellular region"/>
    <property type="evidence" value="ECO:0007669"/>
    <property type="project" value="TreeGrafter"/>
</dbReference>
<protein>
    <submittedName>
        <fullName evidence="7">Cell wall synthesis protein</fullName>
    </submittedName>
</protein>
<dbReference type="InterPro" id="IPR045328">
    <property type="entry name" value="Kre9/Knh1"/>
</dbReference>
<evidence type="ECO:0000256" key="2">
    <source>
        <dbReference type="ARBA" id="ARBA00006816"/>
    </source>
</evidence>
<comment type="function">
    <text evidence="1">Involved in cell wall beta(1-&gt;6) glucan synthesis.</text>
</comment>
<feature type="domain" description="Yeast cell wall synthesis Kre9/Knh1-like N-terminal" evidence="6">
    <location>
        <begin position="24"/>
        <end position="125"/>
    </location>
</feature>
<dbReference type="Proteomes" id="UP000195602">
    <property type="component" value="Unassembled WGS sequence"/>
</dbReference>
<dbReference type="AlphaFoldDB" id="A0AA91T0T3"/>
<feature type="domain" description="Yeast cell wall synthesis Kre9/Knh1 C-terminal" evidence="5">
    <location>
        <begin position="163"/>
        <end position="259"/>
    </location>
</feature>
<feature type="signal peptide" evidence="4">
    <location>
        <begin position="1"/>
        <end position="18"/>
    </location>
</feature>
<evidence type="ECO:0000256" key="4">
    <source>
        <dbReference type="SAM" id="SignalP"/>
    </source>
</evidence>
<organism evidence="7 8">
    <name type="scientific">Clavispora lusitaniae</name>
    <name type="common">Candida lusitaniae</name>
    <dbReference type="NCBI Taxonomy" id="36911"/>
    <lineage>
        <taxon>Eukaryota</taxon>
        <taxon>Fungi</taxon>
        <taxon>Dikarya</taxon>
        <taxon>Ascomycota</taxon>
        <taxon>Saccharomycotina</taxon>
        <taxon>Pichiomycetes</taxon>
        <taxon>Metschnikowiaceae</taxon>
        <taxon>Clavispora</taxon>
    </lineage>
</organism>
<evidence type="ECO:0000256" key="3">
    <source>
        <dbReference type="ARBA" id="ARBA00022729"/>
    </source>
</evidence>
<keyword evidence="3 4" id="KW-0732">Signal</keyword>
<reference evidence="7 8" key="1">
    <citation type="submission" date="2017-04" db="EMBL/GenBank/DDBJ databases">
        <title>Draft genome of the yeast Clavispora lusitaniae type strain CBS 6936.</title>
        <authorList>
            <person name="Durrens P."/>
            <person name="Klopp C."/>
            <person name="Biteau N."/>
            <person name="Fitton-Ouhabi V."/>
            <person name="Dementhon K."/>
            <person name="Accoceberry I."/>
            <person name="Sherman D.J."/>
            <person name="Noel T."/>
        </authorList>
    </citation>
    <scope>NUCLEOTIDE SEQUENCE [LARGE SCALE GENOMIC DNA]</scope>
    <source>
        <strain evidence="7 8">CBS 6936</strain>
    </source>
</reference>
<dbReference type="KEGG" id="clus:A9F13_13g00363"/>
<evidence type="ECO:0000256" key="1">
    <source>
        <dbReference type="ARBA" id="ARBA00004010"/>
    </source>
</evidence>
<dbReference type="PANTHER" id="PTHR28154">
    <property type="entry name" value="CELL WALL SYNTHESIS PROTEIN KNH1-RELATED"/>
    <property type="match status" value="1"/>
</dbReference>
<proteinExistence type="inferred from homology"/>
<dbReference type="InterPro" id="IPR018466">
    <property type="entry name" value="Kre9/Knh1-like_N"/>
</dbReference>
<name>A0AA91T0T3_CLALS</name>
<comment type="similarity">
    <text evidence="2">Belongs to the KRE9/KNH1 family.</text>
</comment>
<dbReference type="GO" id="GO:0006078">
    <property type="term" value="P:(1-&gt;6)-beta-D-glucan biosynthetic process"/>
    <property type="evidence" value="ECO:0007669"/>
    <property type="project" value="InterPro"/>
</dbReference>
<dbReference type="Pfam" id="PF05390">
    <property type="entry name" value="Kre9_KNH1_C"/>
    <property type="match status" value="1"/>
</dbReference>
<dbReference type="GO" id="GO:0042546">
    <property type="term" value="P:cell wall biogenesis"/>
    <property type="evidence" value="ECO:0007669"/>
    <property type="project" value="InterPro"/>
</dbReference>
<dbReference type="OMA" id="PEAFAIN"/>